<dbReference type="CDD" id="cd06222">
    <property type="entry name" value="RNase_H_like"/>
    <property type="match status" value="1"/>
</dbReference>
<dbReference type="Proteomes" id="UP001281410">
    <property type="component" value="Unassembled WGS sequence"/>
</dbReference>
<organism evidence="2 3">
    <name type="scientific">Dipteronia sinensis</name>
    <dbReference type="NCBI Taxonomy" id="43782"/>
    <lineage>
        <taxon>Eukaryota</taxon>
        <taxon>Viridiplantae</taxon>
        <taxon>Streptophyta</taxon>
        <taxon>Embryophyta</taxon>
        <taxon>Tracheophyta</taxon>
        <taxon>Spermatophyta</taxon>
        <taxon>Magnoliopsida</taxon>
        <taxon>eudicotyledons</taxon>
        <taxon>Gunneridae</taxon>
        <taxon>Pentapetalae</taxon>
        <taxon>rosids</taxon>
        <taxon>malvids</taxon>
        <taxon>Sapindales</taxon>
        <taxon>Sapindaceae</taxon>
        <taxon>Hippocastanoideae</taxon>
        <taxon>Acereae</taxon>
        <taxon>Dipteronia</taxon>
    </lineage>
</organism>
<dbReference type="Gene3D" id="3.30.420.10">
    <property type="entry name" value="Ribonuclease H-like superfamily/Ribonuclease H"/>
    <property type="match status" value="1"/>
</dbReference>
<proteinExistence type="predicted"/>
<gene>
    <name evidence="2" type="ORF">Dsin_004568</name>
</gene>
<comment type="caution">
    <text evidence="2">The sequence shown here is derived from an EMBL/GenBank/DDBJ whole genome shotgun (WGS) entry which is preliminary data.</text>
</comment>
<dbReference type="InterPro" id="IPR044730">
    <property type="entry name" value="RNase_H-like_dom_plant"/>
</dbReference>
<dbReference type="SUPFAM" id="SSF53098">
    <property type="entry name" value="Ribonuclease H-like"/>
    <property type="match status" value="1"/>
</dbReference>
<dbReference type="Pfam" id="PF13456">
    <property type="entry name" value="RVT_3"/>
    <property type="match status" value="1"/>
</dbReference>
<dbReference type="GO" id="GO:0004523">
    <property type="term" value="F:RNA-DNA hybrid ribonuclease activity"/>
    <property type="evidence" value="ECO:0007669"/>
    <property type="project" value="InterPro"/>
</dbReference>
<sequence>MHSLWECRKQKYARGEWLSTLHGSPNNEFSEVVGWCKNSQSDYQACGTGKALKSVCNHRARNTWRPLDQSLFKIYYDAAIDDVRCRIGIGIVIQDFNGFVLVLWSQALVTGFSAQVAGVVAIQRKLQFCKDCGLALYVLESDTTVVVKWINYGSHVDLDCGEILSDIWNLMYNLDRMTINCVPILANQVTYRHAKFTLSVSKDKFLTEEYSLYVNRVVSEQSARWLRWKRNERENRRWMEGGSWSEKKEVETDEGWR</sequence>
<dbReference type="GO" id="GO:0003676">
    <property type="term" value="F:nucleic acid binding"/>
    <property type="evidence" value="ECO:0007669"/>
    <property type="project" value="InterPro"/>
</dbReference>
<evidence type="ECO:0000313" key="3">
    <source>
        <dbReference type="Proteomes" id="UP001281410"/>
    </source>
</evidence>
<dbReference type="InterPro" id="IPR002156">
    <property type="entry name" value="RNaseH_domain"/>
</dbReference>
<feature type="domain" description="RNase H type-1" evidence="1">
    <location>
        <begin position="76"/>
        <end position="196"/>
    </location>
</feature>
<dbReference type="PANTHER" id="PTHR47074">
    <property type="entry name" value="BNAC02G40300D PROTEIN"/>
    <property type="match status" value="1"/>
</dbReference>
<accession>A0AAE0EDW2</accession>
<keyword evidence="3" id="KW-1185">Reference proteome</keyword>
<dbReference type="AlphaFoldDB" id="A0AAE0EDW2"/>
<protein>
    <recommendedName>
        <fullName evidence="1">RNase H type-1 domain-containing protein</fullName>
    </recommendedName>
</protein>
<dbReference type="InterPro" id="IPR036397">
    <property type="entry name" value="RNaseH_sf"/>
</dbReference>
<evidence type="ECO:0000259" key="1">
    <source>
        <dbReference type="Pfam" id="PF13456"/>
    </source>
</evidence>
<reference evidence="2" key="1">
    <citation type="journal article" date="2023" name="Plant J.">
        <title>Genome sequences and population genomics provide insights into the demographic history, inbreeding, and mutation load of two 'living fossil' tree species of Dipteronia.</title>
        <authorList>
            <person name="Feng Y."/>
            <person name="Comes H.P."/>
            <person name="Chen J."/>
            <person name="Zhu S."/>
            <person name="Lu R."/>
            <person name="Zhang X."/>
            <person name="Li P."/>
            <person name="Qiu J."/>
            <person name="Olsen K.M."/>
            <person name="Qiu Y."/>
        </authorList>
    </citation>
    <scope>NUCLEOTIDE SEQUENCE</scope>
    <source>
        <strain evidence="2">NBL</strain>
    </source>
</reference>
<name>A0AAE0EDW2_9ROSI</name>
<dbReference type="EMBL" id="JANJYJ010000002">
    <property type="protein sequence ID" value="KAK3224706.1"/>
    <property type="molecule type" value="Genomic_DNA"/>
</dbReference>
<dbReference type="InterPro" id="IPR012337">
    <property type="entry name" value="RNaseH-like_sf"/>
</dbReference>
<evidence type="ECO:0000313" key="2">
    <source>
        <dbReference type="EMBL" id="KAK3224706.1"/>
    </source>
</evidence>
<dbReference type="InterPro" id="IPR052929">
    <property type="entry name" value="RNase_H-like_EbsB-rel"/>
</dbReference>
<dbReference type="PANTHER" id="PTHR47074:SF48">
    <property type="entry name" value="POLYNUCLEOTIDYL TRANSFERASE, RIBONUCLEASE H-LIKE SUPERFAMILY PROTEIN"/>
    <property type="match status" value="1"/>
</dbReference>